<keyword evidence="2" id="KW-0472">Membrane</keyword>
<dbReference type="PANTHER" id="PTHR44321:SF1">
    <property type="entry name" value="TRANSDUCIN BETA-LIKE PROTEIN 2"/>
    <property type="match status" value="1"/>
</dbReference>
<dbReference type="Pfam" id="PF00400">
    <property type="entry name" value="WD40"/>
    <property type="match status" value="3"/>
</dbReference>
<evidence type="ECO:0000256" key="1">
    <source>
        <dbReference type="PROSITE-ProRule" id="PRU00221"/>
    </source>
</evidence>
<dbReference type="PANTHER" id="PTHR44321">
    <property type="entry name" value="TRANSDUCIN BETA-LIKE PROTEIN 2"/>
    <property type="match status" value="1"/>
</dbReference>
<dbReference type="Gene3D" id="2.130.10.10">
    <property type="entry name" value="YVTN repeat-like/Quinoprotein amine dehydrogenase"/>
    <property type="match status" value="2"/>
</dbReference>
<dbReference type="InterPro" id="IPR036322">
    <property type="entry name" value="WD40_repeat_dom_sf"/>
</dbReference>
<dbReference type="PROSITE" id="PS50082">
    <property type="entry name" value="WD_REPEATS_2"/>
    <property type="match status" value="2"/>
</dbReference>
<accession>A0A224YB38</accession>
<dbReference type="GO" id="GO:0030968">
    <property type="term" value="P:endoplasmic reticulum unfolded protein response"/>
    <property type="evidence" value="ECO:0007669"/>
    <property type="project" value="TreeGrafter"/>
</dbReference>
<keyword evidence="1" id="KW-0853">WD repeat</keyword>
<feature type="transmembrane region" description="Helical" evidence="2">
    <location>
        <begin position="70"/>
        <end position="96"/>
    </location>
</feature>
<keyword evidence="2" id="KW-1133">Transmembrane helix</keyword>
<dbReference type="SUPFAM" id="SSF50978">
    <property type="entry name" value="WD40 repeat-like"/>
    <property type="match status" value="1"/>
</dbReference>
<evidence type="ECO:0000256" key="2">
    <source>
        <dbReference type="SAM" id="Phobius"/>
    </source>
</evidence>
<dbReference type="AlphaFoldDB" id="A0A224YB38"/>
<dbReference type="InterPro" id="IPR015943">
    <property type="entry name" value="WD40/YVTN_repeat-like_dom_sf"/>
</dbReference>
<sequence length="515" mass="57035">MFNVSTQREQNWSAGNGVWDTTLAPSTQGQRTGCCIAGCIFWRVAACHHLAASVLRVPVAHGSRSMADELVFITANSPVIVLSAVIGVLILLIILVGSQKKDDVKKEPSETTKEKETVLNKEVRAVPKKKKVQEKKRDLKAQYLHPWLMTTLKGHSGSILDLDFNGNGKYLATSADDRVILLWCLKNLAQKEHKSIRLNVELDHAKRCKWSPDNRALVLCTALANRVHVYRVKRREDGSPGSAEPLLQFRDAHRSSELINVGIACNGNFIMSISMDTTLCVWSLKGDLLASVDTRHMNNYYGCVSPCGRFVASSGFTPDVKVWEVCFNKTGDFKEVKRAFELKGHTSGVFCFAFSNDSSRMASVSRDGTWKLWDCNIEYQKGQEPYLLTTGQFPPVSQGATPRCLALSPDGRTVAIATDDEVHIFCGRTAKLNGKLEHMHNDPIVALQFSPNGRYMAVAAGKHILLFNNVPGYQNAIDDLEERKKGAASASIRDRLQAQIDEARGILKTMEAKDS</sequence>
<reference evidence="3" key="1">
    <citation type="journal article" date="2017" name="Parasit. Vectors">
        <title>Sialotranscriptomics of Rhipicephalus zambeziensis reveals intricate expression profiles of secretory proteins and suggests tight temporal transcriptional regulation during blood-feeding.</title>
        <authorList>
            <person name="de Castro M.H."/>
            <person name="de Klerk D."/>
            <person name="Pienaar R."/>
            <person name="Rees D.J.G."/>
            <person name="Mans B.J."/>
        </authorList>
    </citation>
    <scope>NUCLEOTIDE SEQUENCE</scope>
    <source>
        <tissue evidence="3">Salivary glands</tissue>
    </source>
</reference>
<evidence type="ECO:0000313" key="3">
    <source>
        <dbReference type="EMBL" id="MAA14906.1"/>
    </source>
</evidence>
<dbReference type="EMBL" id="GFPF01003760">
    <property type="protein sequence ID" value="MAA14906.1"/>
    <property type="molecule type" value="Transcribed_RNA"/>
</dbReference>
<feature type="repeat" description="WD" evidence="1">
    <location>
        <begin position="152"/>
        <end position="183"/>
    </location>
</feature>
<dbReference type="InterPro" id="IPR042410">
    <property type="entry name" value="WBSCR13"/>
</dbReference>
<name>A0A224YB38_9ACAR</name>
<organism evidence="3">
    <name type="scientific">Rhipicephalus zambeziensis</name>
    <dbReference type="NCBI Taxonomy" id="60191"/>
    <lineage>
        <taxon>Eukaryota</taxon>
        <taxon>Metazoa</taxon>
        <taxon>Ecdysozoa</taxon>
        <taxon>Arthropoda</taxon>
        <taxon>Chelicerata</taxon>
        <taxon>Arachnida</taxon>
        <taxon>Acari</taxon>
        <taxon>Parasitiformes</taxon>
        <taxon>Ixodida</taxon>
        <taxon>Ixodoidea</taxon>
        <taxon>Ixodidae</taxon>
        <taxon>Rhipicephalinae</taxon>
        <taxon>Rhipicephalus</taxon>
        <taxon>Rhipicephalus</taxon>
    </lineage>
</organism>
<protein>
    <submittedName>
        <fullName evidence="3">Ixodegrin</fullName>
    </submittedName>
</protein>
<dbReference type="PROSITE" id="PS50294">
    <property type="entry name" value="WD_REPEATS_REGION"/>
    <property type="match status" value="2"/>
</dbReference>
<feature type="repeat" description="WD" evidence="1">
    <location>
        <begin position="342"/>
        <end position="374"/>
    </location>
</feature>
<dbReference type="GO" id="GO:0005783">
    <property type="term" value="C:endoplasmic reticulum"/>
    <property type="evidence" value="ECO:0007669"/>
    <property type="project" value="TreeGrafter"/>
</dbReference>
<dbReference type="SMART" id="SM00320">
    <property type="entry name" value="WD40"/>
    <property type="match status" value="7"/>
</dbReference>
<keyword evidence="2" id="KW-0812">Transmembrane</keyword>
<dbReference type="InterPro" id="IPR001680">
    <property type="entry name" value="WD40_rpt"/>
</dbReference>
<proteinExistence type="predicted"/>